<organism evidence="2 3">
    <name type="scientific">Pseudomonas syringae pv. primulae</name>
    <dbReference type="NCBI Taxonomy" id="251707"/>
    <lineage>
        <taxon>Bacteria</taxon>
        <taxon>Pseudomonadati</taxon>
        <taxon>Pseudomonadota</taxon>
        <taxon>Gammaproteobacteria</taxon>
        <taxon>Pseudomonadales</taxon>
        <taxon>Pseudomonadaceae</taxon>
        <taxon>Pseudomonas</taxon>
    </lineage>
</organism>
<dbReference type="CDD" id="cd20302">
    <property type="entry name" value="cupin_DAD"/>
    <property type="match status" value="1"/>
</dbReference>
<dbReference type="GO" id="GO:0051213">
    <property type="term" value="F:dioxygenase activity"/>
    <property type="evidence" value="ECO:0007669"/>
    <property type="project" value="UniProtKB-KW"/>
</dbReference>
<dbReference type="Gene3D" id="2.60.120.10">
    <property type="entry name" value="Jelly Rolls"/>
    <property type="match status" value="1"/>
</dbReference>
<gene>
    <name evidence="2" type="ORF">ALP92_04217</name>
</gene>
<dbReference type="InterPro" id="IPR011051">
    <property type="entry name" value="RmlC_Cupin_sf"/>
</dbReference>
<dbReference type="EMBL" id="RBRQ01000113">
    <property type="protein sequence ID" value="RMR11770.1"/>
    <property type="molecule type" value="Genomic_DNA"/>
</dbReference>
<evidence type="ECO:0000313" key="3">
    <source>
        <dbReference type="Proteomes" id="UP000276615"/>
    </source>
</evidence>
<sequence>MYSNNQRPNMPELARNEFWKDLQPIANCFKPDAKPEVYLPDAASDDLRLYVPFTETVSSRPLWISPSENRWCDILMSSKAGLVNRHYHPHEVFAYTLSGKWGYLEHEWTATAGDFVYETPGEGHTLVAYEHDEPMRVFFIVKGPLIWLDEQGESTGYFDVHSYIALCREHYEKVGLGADAVDRLFR</sequence>
<proteinExistence type="predicted"/>
<dbReference type="Pfam" id="PF12973">
    <property type="entry name" value="Cupin_7"/>
    <property type="match status" value="1"/>
</dbReference>
<comment type="caution">
    <text evidence="2">The sequence shown here is derived from an EMBL/GenBank/DDBJ whole genome shotgun (WGS) entry which is preliminary data.</text>
</comment>
<feature type="domain" description="ChrR-like cupin" evidence="1">
    <location>
        <begin position="50"/>
        <end position="144"/>
    </location>
</feature>
<evidence type="ECO:0000313" key="2">
    <source>
        <dbReference type="EMBL" id="RMR11770.1"/>
    </source>
</evidence>
<name>A0A3M4S9U9_9PSED</name>
<accession>A0A3M4S9U9</accession>
<dbReference type="Proteomes" id="UP000276615">
    <property type="component" value="Unassembled WGS sequence"/>
</dbReference>
<dbReference type="InterPro" id="IPR025979">
    <property type="entry name" value="ChrR-like_cupin_dom"/>
</dbReference>
<dbReference type="InterPro" id="IPR014710">
    <property type="entry name" value="RmlC-like_jellyroll"/>
</dbReference>
<protein>
    <submittedName>
        <fullName evidence="2">2,4'-dihydroxyacetophenone dioxygenase</fullName>
    </submittedName>
</protein>
<keyword evidence="2" id="KW-0223">Dioxygenase</keyword>
<reference evidence="2 3" key="1">
    <citation type="submission" date="2018-08" db="EMBL/GenBank/DDBJ databases">
        <title>Recombination of ecologically and evolutionarily significant loci maintains genetic cohesion in the Pseudomonas syringae species complex.</title>
        <authorList>
            <person name="Dillon M."/>
            <person name="Thakur S."/>
            <person name="Almeida R.N.D."/>
            <person name="Weir B.S."/>
            <person name="Guttman D.S."/>
        </authorList>
    </citation>
    <scope>NUCLEOTIDE SEQUENCE [LARGE SCALE GENOMIC DNA]</scope>
    <source>
        <strain evidence="2 3">ICMP 8670</strain>
    </source>
</reference>
<dbReference type="AlphaFoldDB" id="A0A3M4S9U9"/>
<evidence type="ECO:0000259" key="1">
    <source>
        <dbReference type="Pfam" id="PF12973"/>
    </source>
</evidence>
<dbReference type="FunFam" id="2.60.120.10:FF:000151">
    <property type="entry name" value="Cupin domain-containing protein"/>
    <property type="match status" value="1"/>
</dbReference>
<keyword evidence="2" id="KW-0560">Oxidoreductase</keyword>
<dbReference type="SUPFAM" id="SSF51182">
    <property type="entry name" value="RmlC-like cupins"/>
    <property type="match status" value="1"/>
</dbReference>